<dbReference type="InterPro" id="IPR011059">
    <property type="entry name" value="Metal-dep_hydrolase_composite"/>
</dbReference>
<feature type="domain" description="Amidohydrolase 3" evidence="1">
    <location>
        <begin position="52"/>
        <end position="532"/>
    </location>
</feature>
<dbReference type="GO" id="GO:0016810">
    <property type="term" value="F:hydrolase activity, acting on carbon-nitrogen (but not peptide) bonds"/>
    <property type="evidence" value="ECO:0007669"/>
    <property type="project" value="InterPro"/>
</dbReference>
<dbReference type="Gene3D" id="3.20.20.140">
    <property type="entry name" value="Metal-dependent hydrolases"/>
    <property type="match status" value="1"/>
</dbReference>
<dbReference type="Gene3D" id="3.10.310.70">
    <property type="match status" value="1"/>
</dbReference>
<keyword evidence="2" id="KW-0378">Hydrolase</keyword>
<dbReference type="CDD" id="cd01300">
    <property type="entry name" value="YtcJ_like"/>
    <property type="match status" value="1"/>
</dbReference>
<dbReference type="Gene3D" id="2.30.40.10">
    <property type="entry name" value="Urease, subunit C, domain 1"/>
    <property type="match status" value="1"/>
</dbReference>
<accession>A0A2H5Y554</accession>
<organism evidence="2 3">
    <name type="scientific">Candidatus Thermoflexus japonica</name>
    <dbReference type="NCBI Taxonomy" id="2035417"/>
    <lineage>
        <taxon>Bacteria</taxon>
        <taxon>Bacillati</taxon>
        <taxon>Chloroflexota</taxon>
        <taxon>Thermoflexia</taxon>
        <taxon>Thermoflexales</taxon>
        <taxon>Thermoflexaceae</taxon>
        <taxon>Thermoflexus</taxon>
    </lineage>
</organism>
<evidence type="ECO:0000313" key="3">
    <source>
        <dbReference type="Proteomes" id="UP000236642"/>
    </source>
</evidence>
<dbReference type="InterPro" id="IPR013108">
    <property type="entry name" value="Amidohydro_3"/>
</dbReference>
<reference evidence="3" key="1">
    <citation type="submission" date="2017-09" db="EMBL/GenBank/DDBJ databases">
        <title>Metaegenomics of thermophilic ammonia-oxidizing enrichment culture.</title>
        <authorList>
            <person name="Kato S."/>
            <person name="Suzuki K."/>
        </authorList>
    </citation>
    <scope>NUCLEOTIDE SEQUENCE [LARGE SCALE GENOMIC DNA]</scope>
</reference>
<dbReference type="InterPro" id="IPR033932">
    <property type="entry name" value="YtcJ-like"/>
</dbReference>
<evidence type="ECO:0000259" key="1">
    <source>
        <dbReference type="Pfam" id="PF07969"/>
    </source>
</evidence>
<dbReference type="InterPro" id="IPR032466">
    <property type="entry name" value="Metal_Hydrolase"/>
</dbReference>
<dbReference type="AlphaFoldDB" id="A0A2H5Y554"/>
<name>A0A2H5Y554_9CHLR</name>
<dbReference type="EC" id="3.5.1.91" evidence="2"/>
<comment type="caution">
    <text evidence="2">The sequence shown here is derived from an EMBL/GenBank/DDBJ whole genome shotgun (WGS) entry which is preliminary data.</text>
</comment>
<protein>
    <submittedName>
        <fullName evidence="2">N-substituted formamide deformylase</fullName>
        <ecNumber evidence="2">3.5.1.91</ecNumber>
    </submittedName>
</protein>
<dbReference type="Proteomes" id="UP000236642">
    <property type="component" value="Unassembled WGS sequence"/>
</dbReference>
<dbReference type="SUPFAM" id="SSF51556">
    <property type="entry name" value="Metallo-dependent hydrolases"/>
    <property type="match status" value="1"/>
</dbReference>
<dbReference type="SUPFAM" id="SSF51338">
    <property type="entry name" value="Composite domain of metallo-dependent hydrolases"/>
    <property type="match status" value="1"/>
</dbReference>
<dbReference type="PANTHER" id="PTHR22642">
    <property type="entry name" value="IMIDAZOLONEPROPIONASE"/>
    <property type="match status" value="1"/>
</dbReference>
<evidence type="ECO:0000313" key="2">
    <source>
        <dbReference type="EMBL" id="GBD08564.1"/>
    </source>
</evidence>
<sequence length="534" mass="58149">MGIQADFVVRNARIRTLSESLPFAEALAAWRGRILAVGREEEIAPLIGPGTRVLDADGGTVLPGFHDAHCHILLFGLSLVEVNLREAQTIAEVAAAVAAHVHRTPPGKWIRGGGYNENKLRERRHPTRHDLDPVSPQHPVWLSHISGHMGVANSQALAIAGITRETPDPPGGRIVRDADGEPTGLLLETAQELVKRVLPPYTLEDTKAALAAAGRRMAEEGITAAQDAWAGWIAPEEFRAYQEAVAEGLLPQRVWLMVDVERLAVRDKRFDFAFGLHTGFGSDRLRLGAIKIFIDGSLIGRTAALRRPYADPPDATGMLVKAPQTLLELIRLAHAGGWQVAMHAIGDRAIEVALDAIEEVMGPEAGRFRPRIEHCGVLMPDLLERIRRLQVVVVTQPRFLYELGDGFRIALGEERMRWTYPLASMRGVPVALSSDRPVVDGAPMKGIQAAVVRRTQSGTPFVPEEAFTLEEALRAYTIGAAYAAFAEAELGTLEPGRWADLVVLGADPFETDPEALESIPIRATVVGGRVVYES</sequence>
<proteinExistence type="predicted"/>
<dbReference type="PANTHER" id="PTHR22642:SF2">
    <property type="entry name" value="PROTEIN LONG AFTER FAR-RED 3"/>
    <property type="match status" value="1"/>
</dbReference>
<dbReference type="Pfam" id="PF07969">
    <property type="entry name" value="Amidohydro_3"/>
    <property type="match status" value="1"/>
</dbReference>
<dbReference type="EMBL" id="BEHY01000012">
    <property type="protein sequence ID" value="GBD08564.1"/>
    <property type="molecule type" value="Genomic_DNA"/>
</dbReference>
<gene>
    <name evidence="2" type="primary">nfdA_1</name>
    <name evidence="2" type="ORF">HRbin22_00804</name>
</gene>